<evidence type="ECO:0000256" key="5">
    <source>
        <dbReference type="ARBA" id="ARBA00022723"/>
    </source>
</evidence>
<dbReference type="Gene3D" id="2.60.40.1730">
    <property type="entry name" value="tricorn interacting facor f3 domain"/>
    <property type="match status" value="1"/>
</dbReference>
<dbReference type="CDD" id="cd09601">
    <property type="entry name" value="M1_APN-Q_like"/>
    <property type="match status" value="1"/>
</dbReference>
<dbReference type="SUPFAM" id="SSF63737">
    <property type="entry name" value="Leukotriene A4 hydrolase N-terminal domain"/>
    <property type="match status" value="1"/>
</dbReference>
<dbReference type="Proteomes" id="UP000824755">
    <property type="component" value="Chromosome"/>
</dbReference>
<dbReference type="InterPro" id="IPR045357">
    <property type="entry name" value="Aminopeptidase_N-like_N"/>
</dbReference>
<dbReference type="InterPro" id="IPR027268">
    <property type="entry name" value="Peptidase_M4/M1_CTD_sf"/>
</dbReference>
<dbReference type="EC" id="3.4.11.-" evidence="9"/>
<comment type="similarity">
    <text evidence="2 9">Belongs to the peptidase M1 family.</text>
</comment>
<dbReference type="Pfam" id="PF11838">
    <property type="entry name" value="ERAP1_C"/>
    <property type="match status" value="1"/>
</dbReference>
<feature type="domain" description="ERAP1-like C-terminal" evidence="12">
    <location>
        <begin position="550"/>
        <end position="856"/>
    </location>
</feature>
<keyword evidence="15" id="KW-1185">Reference proteome</keyword>
<evidence type="ECO:0000256" key="3">
    <source>
        <dbReference type="ARBA" id="ARBA00022438"/>
    </source>
</evidence>
<protein>
    <recommendedName>
        <fullName evidence="9">Aminopeptidase</fullName>
        <ecNumber evidence="9">3.4.11.-</ecNumber>
    </recommendedName>
</protein>
<dbReference type="InterPro" id="IPR024571">
    <property type="entry name" value="ERAP1-like_C_dom"/>
</dbReference>
<feature type="signal peptide" evidence="10">
    <location>
        <begin position="1"/>
        <end position="22"/>
    </location>
</feature>
<evidence type="ECO:0000259" key="11">
    <source>
        <dbReference type="Pfam" id="PF01433"/>
    </source>
</evidence>
<dbReference type="InterPro" id="IPR034016">
    <property type="entry name" value="M1_APN-typ"/>
</dbReference>
<evidence type="ECO:0000256" key="4">
    <source>
        <dbReference type="ARBA" id="ARBA00022670"/>
    </source>
</evidence>
<keyword evidence="4 9" id="KW-0645">Protease</keyword>
<dbReference type="InterPro" id="IPR042097">
    <property type="entry name" value="Aminopeptidase_N-like_N_sf"/>
</dbReference>
<keyword evidence="7 9" id="KW-0862">Zinc</keyword>
<accession>A0ABX8WL50</accession>
<dbReference type="PANTHER" id="PTHR11533">
    <property type="entry name" value="PROTEASE M1 ZINC METALLOPROTEASE"/>
    <property type="match status" value="1"/>
</dbReference>
<dbReference type="PANTHER" id="PTHR11533:SF174">
    <property type="entry name" value="PUROMYCIN-SENSITIVE AMINOPEPTIDASE-RELATED"/>
    <property type="match status" value="1"/>
</dbReference>
<dbReference type="InterPro" id="IPR014782">
    <property type="entry name" value="Peptidase_M1_dom"/>
</dbReference>
<dbReference type="Pfam" id="PF01433">
    <property type="entry name" value="Peptidase_M1"/>
    <property type="match status" value="1"/>
</dbReference>
<keyword evidence="8 9" id="KW-0482">Metalloprotease</keyword>
<dbReference type="RefSeq" id="WP_220379133.1">
    <property type="nucleotide sequence ID" value="NZ_CP080544.1"/>
</dbReference>
<dbReference type="Pfam" id="PF17900">
    <property type="entry name" value="Peptidase_M1_N"/>
    <property type="match status" value="1"/>
</dbReference>
<dbReference type="SUPFAM" id="SSF55486">
    <property type="entry name" value="Metalloproteases ('zincins'), catalytic domain"/>
    <property type="match status" value="1"/>
</dbReference>
<name>A0ABX8WL50_9GAMM</name>
<keyword evidence="3 9" id="KW-0031">Aminopeptidase</keyword>
<evidence type="ECO:0000256" key="8">
    <source>
        <dbReference type="ARBA" id="ARBA00023049"/>
    </source>
</evidence>
<dbReference type="InterPro" id="IPR050344">
    <property type="entry name" value="Peptidase_M1_aminopeptidases"/>
</dbReference>
<dbReference type="Gene3D" id="1.25.50.20">
    <property type="match status" value="1"/>
</dbReference>
<evidence type="ECO:0000256" key="10">
    <source>
        <dbReference type="SAM" id="SignalP"/>
    </source>
</evidence>
<evidence type="ECO:0000256" key="6">
    <source>
        <dbReference type="ARBA" id="ARBA00022801"/>
    </source>
</evidence>
<dbReference type="InterPro" id="IPR001930">
    <property type="entry name" value="Peptidase_M1"/>
</dbReference>
<evidence type="ECO:0000259" key="13">
    <source>
        <dbReference type="Pfam" id="PF17900"/>
    </source>
</evidence>
<dbReference type="Gene3D" id="1.10.390.10">
    <property type="entry name" value="Neutral Protease Domain 2"/>
    <property type="match status" value="1"/>
</dbReference>
<evidence type="ECO:0000313" key="14">
    <source>
        <dbReference type="EMBL" id="QYR52347.1"/>
    </source>
</evidence>
<evidence type="ECO:0000259" key="12">
    <source>
        <dbReference type="Pfam" id="PF11838"/>
    </source>
</evidence>
<feature type="domain" description="Aminopeptidase N-like N-terminal" evidence="13">
    <location>
        <begin position="42"/>
        <end position="223"/>
    </location>
</feature>
<feature type="domain" description="Peptidase M1 membrane alanine aminopeptidase" evidence="11">
    <location>
        <begin position="257"/>
        <end position="472"/>
    </location>
</feature>
<reference evidence="14 15" key="1">
    <citation type="submission" date="2021-08" db="EMBL/GenBank/DDBJ databases">
        <title>Lysobacter sp. strain CJ11 Genome sequencing and assembly.</title>
        <authorList>
            <person name="Kim I."/>
        </authorList>
    </citation>
    <scope>NUCLEOTIDE SEQUENCE [LARGE SCALE GENOMIC DNA]</scope>
    <source>
        <strain evidence="14 15">CJ11</strain>
    </source>
</reference>
<feature type="chain" id="PRO_5045895193" description="Aminopeptidase" evidence="10">
    <location>
        <begin position="23"/>
        <end position="877"/>
    </location>
</feature>
<comment type="catalytic activity">
    <reaction evidence="1">
        <text>Release of an N-terminal amino acid, Xaa-|-Yaa- from a peptide, amide or arylamide. Xaa is preferably Ala, but may be most amino acids including Pro (slow action). When a terminal hydrophobic residue is followed by a prolyl residue, the two may be released as an intact Xaa-Pro dipeptide.</text>
        <dbReference type="EC" id="3.4.11.2"/>
    </reaction>
</comment>
<evidence type="ECO:0000256" key="9">
    <source>
        <dbReference type="RuleBase" id="RU364040"/>
    </source>
</evidence>
<keyword evidence="6 9" id="KW-0378">Hydrolase</keyword>
<evidence type="ECO:0000256" key="1">
    <source>
        <dbReference type="ARBA" id="ARBA00000098"/>
    </source>
</evidence>
<gene>
    <name evidence="14" type="ORF">H8L67_06985</name>
</gene>
<proteinExistence type="inferred from homology"/>
<dbReference type="EMBL" id="CP080544">
    <property type="protein sequence ID" value="QYR52347.1"/>
    <property type="molecule type" value="Genomic_DNA"/>
</dbReference>
<evidence type="ECO:0000313" key="15">
    <source>
        <dbReference type="Proteomes" id="UP000824755"/>
    </source>
</evidence>
<keyword evidence="5 9" id="KW-0479">Metal-binding</keyword>
<dbReference type="PRINTS" id="PR00756">
    <property type="entry name" value="ALADIPTASE"/>
</dbReference>
<organism evidence="14 15">
    <name type="scientific">Lysobacter soyae</name>
    <dbReference type="NCBI Taxonomy" id="2764185"/>
    <lineage>
        <taxon>Bacteria</taxon>
        <taxon>Pseudomonadati</taxon>
        <taxon>Pseudomonadota</taxon>
        <taxon>Gammaproteobacteria</taxon>
        <taxon>Lysobacterales</taxon>
        <taxon>Lysobacteraceae</taxon>
        <taxon>Lysobacter</taxon>
    </lineage>
</organism>
<evidence type="ECO:0000256" key="2">
    <source>
        <dbReference type="ARBA" id="ARBA00010136"/>
    </source>
</evidence>
<keyword evidence="10" id="KW-0732">Signal</keyword>
<comment type="cofactor">
    <cofactor evidence="9">
        <name>Zn(2+)</name>
        <dbReference type="ChEBI" id="CHEBI:29105"/>
    </cofactor>
    <text evidence="9">Binds 1 zinc ion per subunit.</text>
</comment>
<evidence type="ECO:0000256" key="7">
    <source>
        <dbReference type="ARBA" id="ARBA00022833"/>
    </source>
</evidence>
<sequence length="877" mass="95172">MRLTLATAIALALVTAAPQAPAQTAAAQAQGVTTQLPRGVTPTHYAVEITPHAKDMNFDGKVAITVDVAQPTNTITLQALRLKIAKASLVPAKGKAMPAKVSVDEANQTASFAFDKALAPGKYTLNIEYSGVINTQANGLFALDYSTKEGSKRALYTQFENSDARAFIPSWDEPNFKATFDLTAIVPEADLVVGNMPIASSSNVGNGLKKVVFQRSPKMSTYLLFFAAGDFERATKMSGKTEIGVVTQKGMVDQAKYALDGSAEIVKRYNDYFGVDYPLPKLDNVAAPGQSQFFSAMENWGGIFTFEYSLLVNPQVSTDNDKRRIFSTAAHEIAHQWFGNLVTMQWWDDLWLNEGFASWMESRATREMHPEWNTTFDAVGAREGAMGRDSLSTTHPVVQHIETVEQASQAFDAITYSKGEAVITMLEAFKGENEWRDGVRRYMKKHAYGNTASADLWAAMDADGSNPITAIAQDFTTQPGVPTITVANAKCDAGKTTVDLIQGEYSRDMPDKKALTWRVPVMAQVPGNAVARTTVTDGKGSITVEGCGPVVVNAGQTGYFRTMYAPAQFAVVNKSFKSIKPVDQFGILADAWAFGVNGKQPVSDYLDLAMSIDNTADPTIQSQVIGVLASLDNYFTGDKAAQAKYRAFAIKRIKPTYNKLGFEDRAGDSDAVKGLRRTVVGALAGLEDKDIIAEARARYAAQDSKPLTPALRRTVYGIVAYNADAATWDKMHAMAKAETNPLVKSQLYGMLSGAKDEALAKKALALALTDEPGATLSAGMIRGVAGEHPDMTFDWAVQNREAVTKLVDTTSAPRYFPGIGSGSSKPEMVAKIRDFASKYIAEGSRKDAENAVTSIETRIKARQRMRPQIDSWLSKQK</sequence>